<keyword evidence="1" id="KW-0812">Transmembrane</keyword>
<organism evidence="2 3">
    <name type="scientific">Chitinivibrio alkaliphilus ACht1</name>
    <dbReference type="NCBI Taxonomy" id="1313304"/>
    <lineage>
        <taxon>Bacteria</taxon>
        <taxon>Pseudomonadati</taxon>
        <taxon>Fibrobacterota</taxon>
        <taxon>Chitinivibrionia</taxon>
        <taxon>Chitinivibrionales</taxon>
        <taxon>Chitinivibrionaceae</taxon>
        <taxon>Chitinivibrio</taxon>
    </lineage>
</organism>
<proteinExistence type="predicted"/>
<dbReference type="STRING" id="1313304.CALK_1924"/>
<comment type="caution">
    <text evidence="2">The sequence shown here is derived from an EMBL/GenBank/DDBJ whole genome shotgun (WGS) entry which is preliminary data.</text>
</comment>
<dbReference type="RefSeq" id="WP_022637349.1">
    <property type="nucleotide sequence ID" value="NZ_ASJR01000017.1"/>
</dbReference>
<dbReference type="AlphaFoldDB" id="U7D6L4"/>
<keyword evidence="3" id="KW-1185">Reference proteome</keyword>
<keyword evidence="1" id="KW-0472">Membrane</keyword>
<protein>
    <recommendedName>
        <fullName evidence="4">Vpu protein</fullName>
    </recommendedName>
</protein>
<evidence type="ECO:0000256" key="1">
    <source>
        <dbReference type="SAM" id="Phobius"/>
    </source>
</evidence>
<dbReference type="EMBL" id="ASJR01000017">
    <property type="protein sequence ID" value="ERP31211.1"/>
    <property type="molecule type" value="Genomic_DNA"/>
</dbReference>
<reference evidence="2 3" key="1">
    <citation type="journal article" date="2013" name="Environ. Microbiol.">
        <title>Genome analysis of Chitinivibrio alkaliphilus gen. nov., sp. nov., a novel extremely haloalkaliphilic anaerobic chitinolytic bacterium from the candidate phylum Termite Group 3.</title>
        <authorList>
            <person name="Sorokin D.Y."/>
            <person name="Gumerov V.M."/>
            <person name="Rakitin A.L."/>
            <person name="Beletsky A.V."/>
            <person name="Damste J.S."/>
            <person name="Muyzer G."/>
            <person name="Mardanov A.V."/>
            <person name="Ravin N.V."/>
        </authorList>
    </citation>
    <scope>NUCLEOTIDE SEQUENCE [LARGE SCALE GENOMIC DNA]</scope>
    <source>
        <strain evidence="2 3">ACht1</strain>
    </source>
</reference>
<sequence length="59" mass="7044">MAETIQWLWILVLFFFGLILFFIWAKLLISARCVHRINQYLERIDEVKDMSDGIGDIEL</sequence>
<evidence type="ECO:0008006" key="4">
    <source>
        <dbReference type="Google" id="ProtNLM"/>
    </source>
</evidence>
<evidence type="ECO:0000313" key="3">
    <source>
        <dbReference type="Proteomes" id="UP000017148"/>
    </source>
</evidence>
<feature type="transmembrane region" description="Helical" evidence="1">
    <location>
        <begin position="6"/>
        <end position="29"/>
    </location>
</feature>
<evidence type="ECO:0000313" key="2">
    <source>
        <dbReference type="EMBL" id="ERP31211.1"/>
    </source>
</evidence>
<accession>U7D6L4</accession>
<dbReference type="Proteomes" id="UP000017148">
    <property type="component" value="Unassembled WGS sequence"/>
</dbReference>
<name>U7D6L4_9BACT</name>
<gene>
    <name evidence="2" type="ORF">CALK_1924</name>
</gene>
<keyword evidence="1" id="KW-1133">Transmembrane helix</keyword>